<keyword evidence="2" id="KW-1185">Reference proteome</keyword>
<accession>A0ACB8QEX0</accession>
<comment type="caution">
    <text evidence="1">The sequence shown here is derived from an EMBL/GenBank/DDBJ whole genome shotgun (WGS) entry which is preliminary data.</text>
</comment>
<evidence type="ECO:0000313" key="2">
    <source>
        <dbReference type="Proteomes" id="UP000814128"/>
    </source>
</evidence>
<organism evidence="1 2">
    <name type="scientific">Vararia minispora EC-137</name>
    <dbReference type="NCBI Taxonomy" id="1314806"/>
    <lineage>
        <taxon>Eukaryota</taxon>
        <taxon>Fungi</taxon>
        <taxon>Dikarya</taxon>
        <taxon>Basidiomycota</taxon>
        <taxon>Agaricomycotina</taxon>
        <taxon>Agaricomycetes</taxon>
        <taxon>Russulales</taxon>
        <taxon>Lachnocladiaceae</taxon>
        <taxon>Vararia</taxon>
    </lineage>
</organism>
<evidence type="ECO:0000313" key="1">
    <source>
        <dbReference type="EMBL" id="KAI0030371.1"/>
    </source>
</evidence>
<reference evidence="1" key="1">
    <citation type="submission" date="2021-02" db="EMBL/GenBank/DDBJ databases">
        <authorList>
            <consortium name="DOE Joint Genome Institute"/>
            <person name="Ahrendt S."/>
            <person name="Looney B.P."/>
            <person name="Miyauchi S."/>
            <person name="Morin E."/>
            <person name="Drula E."/>
            <person name="Courty P.E."/>
            <person name="Chicoki N."/>
            <person name="Fauchery L."/>
            <person name="Kohler A."/>
            <person name="Kuo A."/>
            <person name="Labutti K."/>
            <person name="Pangilinan J."/>
            <person name="Lipzen A."/>
            <person name="Riley R."/>
            <person name="Andreopoulos W."/>
            <person name="He G."/>
            <person name="Johnson J."/>
            <person name="Barry K.W."/>
            <person name="Grigoriev I.V."/>
            <person name="Nagy L."/>
            <person name="Hibbett D."/>
            <person name="Henrissat B."/>
            <person name="Matheny P.B."/>
            <person name="Labbe J."/>
            <person name="Martin F."/>
        </authorList>
    </citation>
    <scope>NUCLEOTIDE SEQUENCE</scope>
    <source>
        <strain evidence="1">EC-137</strain>
    </source>
</reference>
<dbReference type="EMBL" id="MU273625">
    <property type="protein sequence ID" value="KAI0030371.1"/>
    <property type="molecule type" value="Genomic_DNA"/>
</dbReference>
<proteinExistence type="predicted"/>
<gene>
    <name evidence="1" type="ORF">K488DRAFT_79665</name>
</gene>
<sequence>MQEIDPVLIRVSLEDRVRYLKDFIGFNRRDVEIIKQVAPVVSEIINDTVERLYANLFEFDITKKIFMERNDGFDGEIPERLEDLKLDSPQLIYRKVFMRTWCRRVLTADYSSGKVWTYMDKVGIMHTGAKAFKHRAHVSPLHVPYRDCALTLGWVQNVLHTAILSVPEDQLSMQNKITAVTAFNKVLWIQNDLFARHYIPNE</sequence>
<reference evidence="1" key="2">
    <citation type="journal article" date="2022" name="New Phytol.">
        <title>Evolutionary transition to the ectomycorrhizal habit in the genomes of a hyperdiverse lineage of mushroom-forming fungi.</title>
        <authorList>
            <person name="Looney B."/>
            <person name="Miyauchi S."/>
            <person name="Morin E."/>
            <person name="Drula E."/>
            <person name="Courty P.E."/>
            <person name="Kohler A."/>
            <person name="Kuo A."/>
            <person name="LaButti K."/>
            <person name="Pangilinan J."/>
            <person name="Lipzen A."/>
            <person name="Riley R."/>
            <person name="Andreopoulos W."/>
            <person name="He G."/>
            <person name="Johnson J."/>
            <person name="Nolan M."/>
            <person name="Tritt A."/>
            <person name="Barry K.W."/>
            <person name="Grigoriev I.V."/>
            <person name="Nagy L.G."/>
            <person name="Hibbett D."/>
            <person name="Henrissat B."/>
            <person name="Matheny P.B."/>
            <person name="Labbe J."/>
            <person name="Martin F.M."/>
        </authorList>
    </citation>
    <scope>NUCLEOTIDE SEQUENCE</scope>
    <source>
        <strain evidence="1">EC-137</strain>
    </source>
</reference>
<protein>
    <submittedName>
        <fullName evidence="1">Protoglobin-domain-containing protein</fullName>
    </submittedName>
</protein>
<name>A0ACB8QEX0_9AGAM</name>
<dbReference type="Proteomes" id="UP000814128">
    <property type="component" value="Unassembled WGS sequence"/>
</dbReference>